<dbReference type="RefSeq" id="WP_138246349.1">
    <property type="nucleotide sequence ID" value="NZ_CP040330.1"/>
</dbReference>
<evidence type="ECO:0000313" key="1">
    <source>
        <dbReference type="EMBL" id="QCS43899.1"/>
    </source>
</evidence>
<reference evidence="2" key="1">
    <citation type="submission" date="2019-05" db="EMBL/GenBank/DDBJ databases">
        <title>Genome sequence and methylation pattern of the halophilic Archaeon Natrinema versiforme BOL5-4.</title>
        <authorList>
            <person name="DasSarma P."/>
            <person name="Anton B.P."/>
            <person name="DasSarma S.L."/>
            <person name="Martinez F.L."/>
            <person name="Guzman D."/>
            <person name="Roberts R.J."/>
            <person name="DasSarma S."/>
        </authorList>
    </citation>
    <scope>NUCLEOTIDE SEQUENCE [LARGE SCALE GENOMIC DNA]</scope>
    <source>
        <strain evidence="2">BOL5-4</strain>
    </source>
</reference>
<evidence type="ECO:0000313" key="2">
    <source>
        <dbReference type="Proteomes" id="UP000302218"/>
    </source>
</evidence>
<dbReference type="KEGG" id="nvr:FEJ81_16665"/>
<proteinExistence type="predicted"/>
<protein>
    <recommendedName>
        <fullName evidence="3">MarR family transcriptional regulator</fullName>
    </recommendedName>
</protein>
<organism evidence="1 2">
    <name type="scientific">Natrinema versiforme</name>
    <dbReference type="NCBI Taxonomy" id="88724"/>
    <lineage>
        <taxon>Archaea</taxon>
        <taxon>Methanobacteriati</taxon>
        <taxon>Methanobacteriota</taxon>
        <taxon>Stenosarchaea group</taxon>
        <taxon>Halobacteria</taxon>
        <taxon>Halobacteriales</taxon>
        <taxon>Natrialbaceae</taxon>
        <taxon>Natrinema</taxon>
    </lineage>
</organism>
<accession>A0A4P8WK59</accession>
<gene>
    <name evidence="1" type="ORF">FEJ81_16665</name>
</gene>
<dbReference type="AlphaFoldDB" id="A0A4P8WK59"/>
<dbReference type="EMBL" id="CP040330">
    <property type="protein sequence ID" value="QCS43899.1"/>
    <property type="molecule type" value="Genomic_DNA"/>
</dbReference>
<dbReference type="GeneID" id="40266940"/>
<dbReference type="OrthoDB" id="383035at2157"/>
<sequence length="82" mass="9737">MSTHAGAETDEVSYVTPTNRDLVFEQLVKQDRIRWTTHDMQQAIDKDISEDTIKHTFNSLAKLGLLRHIRDSPYWYLEPEWF</sequence>
<evidence type="ECO:0008006" key="3">
    <source>
        <dbReference type="Google" id="ProtNLM"/>
    </source>
</evidence>
<dbReference type="Proteomes" id="UP000302218">
    <property type="component" value="Chromosome"/>
</dbReference>
<name>A0A4P8WK59_9EURY</name>